<sequence>MVEERAALRAAVRGLLGGQIAAEGGWTRLCKEIGVGGLTVPEECGGSGATLGEAAVVLEEFGRVLSPAPMLGTVPAVHALLGSGDDDARARLLPAICAGETVVAVAWQGSGAVSEDGLVSGVFPDVPAADVVLVVVDGALYEVDTGIEVAATLDLTRQLGTLRLHGVPGRRLDGPAPELRDIACAALAAEQLGTAERALELTVAYVQERHQFGRPIGSFQVLQHRLAEAYVRVQAARSAAEAAVQAVADGAAEAPLLAAAAKVTCSETVRAVAAEMVQMHGGIAITWEHDAHRYLRRAWVTAQMFGTPESHVARLTPMLLSTAD</sequence>
<name>A0A1I2A1P2_9ACTN</name>
<evidence type="ECO:0000256" key="1">
    <source>
        <dbReference type="ARBA" id="ARBA00001974"/>
    </source>
</evidence>
<dbReference type="InterPro" id="IPR009075">
    <property type="entry name" value="AcylCo_DH/oxidase_C"/>
</dbReference>
<dbReference type="GO" id="GO:0050660">
    <property type="term" value="F:flavin adenine dinucleotide binding"/>
    <property type="evidence" value="ECO:0007669"/>
    <property type="project" value="InterPro"/>
</dbReference>
<feature type="domain" description="Acyl-CoA dehydrogenase/oxidase C-terminal" evidence="6">
    <location>
        <begin position="186"/>
        <end position="313"/>
    </location>
</feature>
<keyword evidence="3" id="KW-0285">Flavoprotein</keyword>
<dbReference type="InterPro" id="IPR036250">
    <property type="entry name" value="AcylCo_DH-like_C"/>
</dbReference>
<keyword evidence="5" id="KW-0560">Oxidoreductase</keyword>
<dbReference type="EMBL" id="FONV01000001">
    <property type="protein sequence ID" value="SFE37831.1"/>
    <property type="molecule type" value="Genomic_DNA"/>
</dbReference>
<dbReference type="PANTHER" id="PTHR43884:SF20">
    <property type="entry name" value="ACYL-COA DEHYDROGENASE FADE28"/>
    <property type="match status" value="1"/>
</dbReference>
<dbReference type="OrthoDB" id="4607453at2"/>
<dbReference type="InterPro" id="IPR037069">
    <property type="entry name" value="AcylCoA_DH/ox_N_sf"/>
</dbReference>
<evidence type="ECO:0000256" key="5">
    <source>
        <dbReference type="ARBA" id="ARBA00023002"/>
    </source>
</evidence>
<dbReference type="PANTHER" id="PTHR43884">
    <property type="entry name" value="ACYL-COA DEHYDROGENASE"/>
    <property type="match status" value="1"/>
</dbReference>
<proteinExistence type="inferred from homology"/>
<protein>
    <submittedName>
        <fullName evidence="8">Acyl-CoA dehydrogenase</fullName>
    </submittedName>
</protein>
<comment type="cofactor">
    <cofactor evidence="1">
        <name>FAD</name>
        <dbReference type="ChEBI" id="CHEBI:57692"/>
    </cofactor>
</comment>
<evidence type="ECO:0000313" key="9">
    <source>
        <dbReference type="Proteomes" id="UP000199645"/>
    </source>
</evidence>
<gene>
    <name evidence="8" type="ORF">SAMN05421541_101452</name>
</gene>
<evidence type="ECO:0000313" key="8">
    <source>
        <dbReference type="EMBL" id="SFE37831.1"/>
    </source>
</evidence>
<keyword evidence="4" id="KW-0274">FAD</keyword>
<evidence type="ECO:0000256" key="2">
    <source>
        <dbReference type="ARBA" id="ARBA00009347"/>
    </source>
</evidence>
<feature type="domain" description="Acyl-CoA dehydrogenase/oxidase N-terminal" evidence="7">
    <location>
        <begin position="28"/>
        <end position="100"/>
    </location>
</feature>
<evidence type="ECO:0000256" key="4">
    <source>
        <dbReference type="ARBA" id="ARBA00022827"/>
    </source>
</evidence>
<dbReference type="STRING" id="35752.SAMN05421541_101452"/>
<dbReference type="InterPro" id="IPR009100">
    <property type="entry name" value="AcylCoA_DH/oxidase_NM_dom_sf"/>
</dbReference>
<dbReference type="Proteomes" id="UP000199645">
    <property type="component" value="Unassembled WGS sequence"/>
</dbReference>
<dbReference type="AlphaFoldDB" id="A0A1I2A1P2"/>
<dbReference type="Pfam" id="PF00441">
    <property type="entry name" value="Acyl-CoA_dh_1"/>
    <property type="match status" value="1"/>
</dbReference>
<keyword evidence="9" id="KW-1185">Reference proteome</keyword>
<evidence type="ECO:0000256" key="3">
    <source>
        <dbReference type="ARBA" id="ARBA00022630"/>
    </source>
</evidence>
<dbReference type="Pfam" id="PF02771">
    <property type="entry name" value="Acyl-CoA_dh_N"/>
    <property type="match status" value="1"/>
</dbReference>
<reference evidence="8 9" key="1">
    <citation type="submission" date="2016-10" db="EMBL/GenBank/DDBJ databases">
        <authorList>
            <person name="de Groot N.N."/>
        </authorList>
    </citation>
    <scope>NUCLEOTIDE SEQUENCE [LARGE SCALE GENOMIC DNA]</scope>
    <source>
        <strain evidence="8 9">DSM 43019</strain>
    </source>
</reference>
<evidence type="ECO:0000259" key="7">
    <source>
        <dbReference type="Pfam" id="PF02771"/>
    </source>
</evidence>
<dbReference type="GO" id="GO:0003995">
    <property type="term" value="F:acyl-CoA dehydrogenase activity"/>
    <property type="evidence" value="ECO:0007669"/>
    <property type="project" value="TreeGrafter"/>
</dbReference>
<dbReference type="RefSeq" id="WP_093609346.1">
    <property type="nucleotide sequence ID" value="NZ_BOMT01000010.1"/>
</dbReference>
<organism evidence="8 9">
    <name type="scientific">Actinoplanes philippinensis</name>
    <dbReference type="NCBI Taxonomy" id="35752"/>
    <lineage>
        <taxon>Bacteria</taxon>
        <taxon>Bacillati</taxon>
        <taxon>Actinomycetota</taxon>
        <taxon>Actinomycetes</taxon>
        <taxon>Micromonosporales</taxon>
        <taxon>Micromonosporaceae</taxon>
        <taxon>Actinoplanes</taxon>
    </lineage>
</organism>
<comment type="similarity">
    <text evidence="2">Belongs to the acyl-CoA dehydrogenase family.</text>
</comment>
<dbReference type="SUPFAM" id="SSF56645">
    <property type="entry name" value="Acyl-CoA dehydrogenase NM domain-like"/>
    <property type="match status" value="1"/>
</dbReference>
<evidence type="ECO:0000259" key="6">
    <source>
        <dbReference type="Pfam" id="PF00441"/>
    </source>
</evidence>
<accession>A0A1I2A1P2</accession>
<dbReference type="InterPro" id="IPR013786">
    <property type="entry name" value="AcylCoA_DH/ox_N"/>
</dbReference>
<dbReference type="Gene3D" id="1.10.540.10">
    <property type="entry name" value="Acyl-CoA dehydrogenase/oxidase, N-terminal domain"/>
    <property type="match status" value="1"/>
</dbReference>
<dbReference type="SUPFAM" id="SSF47203">
    <property type="entry name" value="Acyl-CoA dehydrogenase C-terminal domain-like"/>
    <property type="match status" value="1"/>
</dbReference>
<dbReference type="Gene3D" id="1.20.140.10">
    <property type="entry name" value="Butyryl-CoA Dehydrogenase, subunit A, domain 3"/>
    <property type="match status" value="1"/>
</dbReference>